<name>A0AAD6QB54_9ROSI</name>
<dbReference type="InterPro" id="IPR013083">
    <property type="entry name" value="Znf_RING/FYVE/PHD"/>
</dbReference>
<evidence type="ECO:0000259" key="8">
    <source>
        <dbReference type="PROSITE" id="PS50089"/>
    </source>
</evidence>
<dbReference type="InterPro" id="IPR001841">
    <property type="entry name" value="Znf_RING"/>
</dbReference>
<organism evidence="9 10">
    <name type="scientific">Populus alba x Populus x berolinensis</name>
    <dbReference type="NCBI Taxonomy" id="444605"/>
    <lineage>
        <taxon>Eukaryota</taxon>
        <taxon>Viridiplantae</taxon>
        <taxon>Streptophyta</taxon>
        <taxon>Embryophyta</taxon>
        <taxon>Tracheophyta</taxon>
        <taxon>Spermatophyta</taxon>
        <taxon>Magnoliopsida</taxon>
        <taxon>eudicotyledons</taxon>
        <taxon>Gunneridae</taxon>
        <taxon>Pentapetalae</taxon>
        <taxon>rosids</taxon>
        <taxon>fabids</taxon>
        <taxon>Malpighiales</taxon>
        <taxon>Salicaceae</taxon>
        <taxon>Saliceae</taxon>
        <taxon>Populus</taxon>
    </lineage>
</organism>
<dbReference type="Gene3D" id="3.30.420.40">
    <property type="match status" value="1"/>
</dbReference>
<dbReference type="GO" id="GO:0019150">
    <property type="term" value="F:D-ribulokinase activity"/>
    <property type="evidence" value="ECO:0007669"/>
    <property type="project" value="TreeGrafter"/>
</dbReference>
<dbReference type="FunFam" id="3.30.420.40:FF:000220">
    <property type="entry name" value="D-ribulose kinase"/>
    <property type="match status" value="1"/>
</dbReference>
<dbReference type="InterPro" id="IPR043129">
    <property type="entry name" value="ATPase_NBD"/>
</dbReference>
<dbReference type="Proteomes" id="UP001164929">
    <property type="component" value="Chromosome 9"/>
</dbReference>
<accession>A0AAD6QB54</accession>
<dbReference type="AlphaFoldDB" id="A0AAD6QB54"/>
<feature type="coiled-coil region" evidence="6">
    <location>
        <begin position="291"/>
        <end position="423"/>
    </location>
</feature>
<evidence type="ECO:0000256" key="7">
    <source>
        <dbReference type="SAM" id="MobiDB-lite"/>
    </source>
</evidence>
<keyword evidence="5" id="KW-0862">Zinc</keyword>
<keyword evidence="3" id="KW-0418">Kinase</keyword>
<evidence type="ECO:0000256" key="2">
    <source>
        <dbReference type="ARBA" id="ARBA00022679"/>
    </source>
</evidence>
<dbReference type="SUPFAM" id="SSF57850">
    <property type="entry name" value="RING/U-box"/>
    <property type="match status" value="1"/>
</dbReference>
<evidence type="ECO:0000313" key="10">
    <source>
        <dbReference type="Proteomes" id="UP001164929"/>
    </source>
</evidence>
<keyword evidence="6" id="KW-0175">Coiled coil</keyword>
<dbReference type="PROSITE" id="PS50089">
    <property type="entry name" value="ZF_RING_2"/>
    <property type="match status" value="1"/>
</dbReference>
<dbReference type="EMBL" id="JAQIZT010000009">
    <property type="protein sequence ID" value="KAJ6985612.1"/>
    <property type="molecule type" value="Genomic_DNA"/>
</dbReference>
<gene>
    <name evidence="9" type="ORF">NC653_023532</name>
</gene>
<dbReference type="Pfam" id="PF13920">
    <property type="entry name" value="zf-C3HC4_3"/>
    <property type="match status" value="1"/>
</dbReference>
<evidence type="ECO:0000256" key="5">
    <source>
        <dbReference type="PROSITE-ProRule" id="PRU00175"/>
    </source>
</evidence>
<keyword evidence="2" id="KW-0808">Transferase</keyword>
<protein>
    <recommendedName>
        <fullName evidence="8">RING-type domain-containing protein</fullName>
    </recommendedName>
</protein>
<keyword evidence="5" id="KW-0863">Zinc-finger</keyword>
<dbReference type="GO" id="GO:0005997">
    <property type="term" value="P:xylulose metabolic process"/>
    <property type="evidence" value="ECO:0007669"/>
    <property type="project" value="TreeGrafter"/>
</dbReference>
<keyword evidence="4" id="KW-0809">Transit peptide</keyword>
<comment type="similarity">
    <text evidence="1">Belongs to the FGGY kinase family.</text>
</comment>
<reference evidence="9" key="1">
    <citation type="journal article" date="2023" name="Mol. Ecol. Resour.">
        <title>Chromosome-level genome assembly of a triploid poplar Populus alba 'Berolinensis'.</title>
        <authorList>
            <person name="Chen S."/>
            <person name="Yu Y."/>
            <person name="Wang X."/>
            <person name="Wang S."/>
            <person name="Zhang T."/>
            <person name="Zhou Y."/>
            <person name="He R."/>
            <person name="Meng N."/>
            <person name="Wang Y."/>
            <person name="Liu W."/>
            <person name="Liu Z."/>
            <person name="Liu J."/>
            <person name="Guo Q."/>
            <person name="Huang H."/>
            <person name="Sederoff R.R."/>
            <person name="Wang G."/>
            <person name="Qu G."/>
            <person name="Chen S."/>
        </authorList>
    </citation>
    <scope>NUCLEOTIDE SEQUENCE</scope>
    <source>
        <strain evidence="9">SC-2020</strain>
    </source>
</reference>
<proteinExistence type="inferred from homology"/>
<dbReference type="GO" id="GO:0004856">
    <property type="term" value="F:D-xylulokinase activity"/>
    <property type="evidence" value="ECO:0007669"/>
    <property type="project" value="TreeGrafter"/>
</dbReference>
<dbReference type="Gene3D" id="3.30.40.10">
    <property type="entry name" value="Zinc/RING finger domain, C3HC4 (zinc finger)"/>
    <property type="match status" value="1"/>
</dbReference>
<dbReference type="GO" id="GO:0008270">
    <property type="term" value="F:zinc ion binding"/>
    <property type="evidence" value="ECO:0007669"/>
    <property type="project" value="UniProtKB-KW"/>
</dbReference>
<evidence type="ECO:0000313" key="9">
    <source>
        <dbReference type="EMBL" id="KAJ6985612.1"/>
    </source>
</evidence>
<feature type="domain" description="RING-type" evidence="8">
    <location>
        <begin position="623"/>
        <end position="658"/>
    </location>
</feature>
<dbReference type="SUPFAM" id="SSF53067">
    <property type="entry name" value="Actin-like ATPase domain"/>
    <property type="match status" value="1"/>
</dbReference>
<evidence type="ECO:0000256" key="3">
    <source>
        <dbReference type="ARBA" id="ARBA00022777"/>
    </source>
</evidence>
<dbReference type="CDD" id="cd16649">
    <property type="entry name" value="mRING-HC-C3HC5_CGRF1-like"/>
    <property type="match status" value="1"/>
</dbReference>
<comment type="caution">
    <text evidence="9">The sequence shown here is derived from an EMBL/GenBank/DDBJ whole genome shotgun (WGS) entry which is preliminary data.</text>
</comment>
<evidence type="ECO:0000256" key="6">
    <source>
        <dbReference type="SAM" id="Coils"/>
    </source>
</evidence>
<feature type="compositionally biased region" description="Basic and acidic residues" evidence="7">
    <location>
        <begin position="546"/>
        <end position="561"/>
    </location>
</feature>
<dbReference type="PANTHER" id="PTHR10196:SF80">
    <property type="entry name" value="D-RIBULOSE KINASE"/>
    <property type="match status" value="1"/>
</dbReference>
<evidence type="ECO:0000256" key="4">
    <source>
        <dbReference type="ARBA" id="ARBA00022946"/>
    </source>
</evidence>
<dbReference type="FunFam" id="3.30.40.10:FF:000148">
    <property type="entry name" value="Kinesin-like protein KIN-7D, mitochondrial"/>
    <property type="match status" value="1"/>
</dbReference>
<keyword evidence="5" id="KW-0479">Metal-binding</keyword>
<evidence type="ECO:0000256" key="1">
    <source>
        <dbReference type="ARBA" id="ARBA00009156"/>
    </source>
</evidence>
<dbReference type="PANTHER" id="PTHR10196">
    <property type="entry name" value="SUGAR KINASE"/>
    <property type="match status" value="1"/>
</dbReference>
<dbReference type="GO" id="GO:0005829">
    <property type="term" value="C:cytosol"/>
    <property type="evidence" value="ECO:0007669"/>
    <property type="project" value="TreeGrafter"/>
</dbReference>
<keyword evidence="10" id="KW-1185">Reference proteome</keyword>
<feature type="region of interest" description="Disordered" evidence="7">
    <location>
        <begin position="543"/>
        <end position="592"/>
    </location>
</feature>
<sequence>MTALVHHATLSFPSPFSQSQRHGHCSSRKLSVPRKDQLYKTVSKPRSMMALASNKESDILAGERLYLGMDFGTSGARYALIDKQGIIHSEGKREYPVFVSEEKMDWVRSWRAALFSLLEDVPVHLRPLVASISIDGTSATTLIVDSNTGEPLWRPFLYNESCPDALPTVKSVAPANHTVCSGSSTLCKLVSWWNKEESNKKSALLLYQADWLLWLLHGKLGVSDYNNALKVGYDPASDSYPPWLHSQPYSQLLPSVIAPGTSIGNLKEDIRTQFESRSFRIRIIMIKSADNRILQEQLQNKCSENKELQEKVTLLEQRFTSLSGDKVPLNSEHNASEEYVDELKKKVQSQEIENEKLKIEQVQLSEENSGLRVQNQKLSEEASYAKELASAAAVELKNLAGEVTKLSLQNAKLEQELLAARESVHSRGAGMQTINGVNRKYYDATRPGRKGRFSGRGNEISGMHSDDFELWNLDPDDLKMELQARKQREAALEASLAEKEFIEDEYRKRCEEAKKREEALENDLANMWVLVAKLKKDGSAIPGMNADERHGDGIDHTRDPKMNGVEVDQNNAGTERQDLDASQQVDGTPKEEPLVVRLKARMQEMKEKELKYLGNGDANSHVCKVCFESPTAAILLPCRHFCLCKSCSLACSECPICRTKIADRLFAFT</sequence>
<feature type="compositionally biased region" description="Polar residues" evidence="7">
    <location>
        <begin position="568"/>
        <end position="586"/>
    </location>
</feature>